<dbReference type="GO" id="GO:0071555">
    <property type="term" value="P:cell wall organization"/>
    <property type="evidence" value="ECO:0007669"/>
    <property type="project" value="UniProtKB-KW"/>
</dbReference>
<dbReference type="Gene3D" id="3.20.20.80">
    <property type="entry name" value="Glycosidases"/>
    <property type="match status" value="1"/>
</dbReference>
<protein>
    <recommendedName>
        <fullName evidence="5">glucan endo-1,3-beta-D-glucosidase</fullName>
        <ecNumber evidence="5">3.2.1.39</ecNumber>
    </recommendedName>
    <alternativeName>
        <fullName evidence="18">Endo-1,3-beta-glucanase btgC</fullName>
    </alternativeName>
    <alternativeName>
        <fullName evidence="17">Laminarinase btgC</fullName>
    </alternativeName>
</protein>
<feature type="region of interest" description="Disordered" evidence="20">
    <location>
        <begin position="162"/>
        <end position="184"/>
    </location>
</feature>
<evidence type="ECO:0000256" key="6">
    <source>
        <dbReference type="ARBA" id="ARBA00022475"/>
    </source>
</evidence>
<evidence type="ECO:0000256" key="19">
    <source>
        <dbReference type="RuleBase" id="RU004335"/>
    </source>
</evidence>
<keyword evidence="15" id="KW-0624">Polysaccharide degradation</keyword>
<dbReference type="EMBL" id="NBNE01000386">
    <property type="protein sequence ID" value="OWZ19899.1"/>
    <property type="molecule type" value="Genomic_DNA"/>
</dbReference>
<dbReference type="GO" id="GO:0042973">
    <property type="term" value="F:glucan endo-1,3-beta-D-glucosidase activity"/>
    <property type="evidence" value="ECO:0007669"/>
    <property type="project" value="UniProtKB-EC"/>
</dbReference>
<gene>
    <name evidence="21" type="ORF">PHMEG_0005768</name>
</gene>
<evidence type="ECO:0000256" key="8">
    <source>
        <dbReference type="ARBA" id="ARBA00022525"/>
    </source>
</evidence>
<evidence type="ECO:0000256" key="18">
    <source>
        <dbReference type="ARBA" id="ARBA00043078"/>
    </source>
</evidence>
<comment type="caution">
    <text evidence="21">The sequence shown here is derived from an EMBL/GenBank/DDBJ whole genome shotgun (WGS) entry which is preliminary data.</text>
</comment>
<evidence type="ECO:0000256" key="2">
    <source>
        <dbReference type="ARBA" id="ARBA00004191"/>
    </source>
</evidence>
<dbReference type="OrthoDB" id="77201at2759"/>
<evidence type="ECO:0000256" key="1">
    <source>
        <dbReference type="ARBA" id="ARBA00000382"/>
    </source>
</evidence>
<evidence type="ECO:0000313" key="21">
    <source>
        <dbReference type="EMBL" id="OWZ19899.1"/>
    </source>
</evidence>
<evidence type="ECO:0000256" key="3">
    <source>
        <dbReference type="ARBA" id="ARBA00004236"/>
    </source>
</evidence>
<evidence type="ECO:0000313" key="22">
    <source>
        <dbReference type="Proteomes" id="UP000198211"/>
    </source>
</evidence>
<keyword evidence="14" id="KW-0961">Cell wall biogenesis/degradation</keyword>
<evidence type="ECO:0000256" key="4">
    <source>
        <dbReference type="ARBA" id="ARBA00008773"/>
    </source>
</evidence>
<feature type="compositionally biased region" description="Polar residues" evidence="20">
    <location>
        <begin position="175"/>
        <end position="184"/>
    </location>
</feature>
<dbReference type="EC" id="3.2.1.39" evidence="5"/>
<evidence type="ECO:0000256" key="17">
    <source>
        <dbReference type="ARBA" id="ARBA00042373"/>
    </source>
</evidence>
<comment type="similarity">
    <text evidence="4 19">Belongs to the glycosyl hydrolase 17 family.</text>
</comment>
<keyword evidence="13" id="KW-0119">Carbohydrate metabolism</keyword>
<evidence type="ECO:0000256" key="5">
    <source>
        <dbReference type="ARBA" id="ARBA00012780"/>
    </source>
</evidence>
<evidence type="ECO:0000256" key="16">
    <source>
        <dbReference type="ARBA" id="ARBA00037649"/>
    </source>
</evidence>
<keyword evidence="9" id="KW-0732">Signal</keyword>
<sequence length="276" mass="29764">MCTDNGAATDVPLTITDVGNTYLHYPDLIDEVDYVSANLFPFWDRVVPAKAAAYFLSTYQRLVDLTATYDGDKSVVIGETGWATNGSDARASEATPENSAEYFRDFYLQAQEQNITYYYFSAFDEAWKGTDTVEAYFGLFYANGEMKPDIARLELDDETSATSIANSSKEDIATVSASSEAGTTDASVDVGIDTSENTDASLAEAEEVALVSADEIVAGEPTGTSETKTETSVSTEVDTDSVVEEASDEATDESDMNDEEEDSAITSPVKKDCAMI</sequence>
<feature type="compositionally biased region" description="Low complexity" evidence="20">
    <location>
        <begin position="224"/>
        <end position="236"/>
    </location>
</feature>
<evidence type="ECO:0000256" key="14">
    <source>
        <dbReference type="ARBA" id="ARBA00023316"/>
    </source>
</evidence>
<organism evidence="21 22">
    <name type="scientific">Phytophthora megakarya</name>
    <dbReference type="NCBI Taxonomy" id="4795"/>
    <lineage>
        <taxon>Eukaryota</taxon>
        <taxon>Sar</taxon>
        <taxon>Stramenopiles</taxon>
        <taxon>Oomycota</taxon>
        <taxon>Peronosporomycetes</taxon>
        <taxon>Peronosporales</taxon>
        <taxon>Peronosporaceae</taxon>
        <taxon>Phytophthora</taxon>
    </lineage>
</organism>
<evidence type="ECO:0000256" key="9">
    <source>
        <dbReference type="ARBA" id="ARBA00022729"/>
    </source>
</evidence>
<evidence type="ECO:0000256" key="15">
    <source>
        <dbReference type="ARBA" id="ARBA00023326"/>
    </source>
</evidence>
<reference evidence="22" key="1">
    <citation type="submission" date="2017-03" db="EMBL/GenBank/DDBJ databases">
        <title>Phytopthora megakarya and P. palmivora, two closely related causual agents of cacao black pod achieved similar genome size and gene model numbers by different mechanisms.</title>
        <authorList>
            <person name="Ali S."/>
            <person name="Shao J."/>
            <person name="Larry D.J."/>
            <person name="Kronmiller B."/>
            <person name="Shen D."/>
            <person name="Strem M.D."/>
            <person name="Melnick R.L."/>
            <person name="Guiltinan M.J."/>
            <person name="Tyler B.M."/>
            <person name="Meinhardt L.W."/>
            <person name="Bailey B.A."/>
        </authorList>
    </citation>
    <scope>NUCLEOTIDE SEQUENCE [LARGE SCALE GENOMIC DNA]</scope>
    <source>
        <strain evidence="22">zdho120</strain>
    </source>
</reference>
<keyword evidence="22" id="KW-1185">Reference proteome</keyword>
<dbReference type="AlphaFoldDB" id="A0A225WS74"/>
<keyword evidence="11" id="KW-0472">Membrane</keyword>
<feature type="compositionally biased region" description="Acidic residues" evidence="20">
    <location>
        <begin position="237"/>
        <end position="263"/>
    </location>
</feature>
<keyword evidence="6" id="KW-1003">Cell membrane</keyword>
<comment type="catalytic activity">
    <reaction evidence="1">
        <text>Hydrolysis of (1-&gt;3)-beta-D-glucosidic linkages in (1-&gt;3)-beta-D-glucans.</text>
        <dbReference type="EC" id="3.2.1.39"/>
    </reaction>
</comment>
<evidence type="ECO:0000256" key="7">
    <source>
        <dbReference type="ARBA" id="ARBA00022512"/>
    </source>
</evidence>
<name>A0A225WS74_9STRA</name>
<evidence type="ECO:0000256" key="13">
    <source>
        <dbReference type="ARBA" id="ARBA00023277"/>
    </source>
</evidence>
<accession>A0A225WS74</accession>
<dbReference type="InterPro" id="IPR000490">
    <property type="entry name" value="Glyco_hydro_17"/>
</dbReference>
<evidence type="ECO:0000256" key="20">
    <source>
        <dbReference type="SAM" id="MobiDB-lite"/>
    </source>
</evidence>
<dbReference type="PANTHER" id="PTHR16631:SF17">
    <property type="entry name" value="GLUCAN ENDO-1,3-BETA-GLUCOSIDASE BTGC"/>
    <property type="match status" value="1"/>
</dbReference>
<dbReference type="GO" id="GO:0005886">
    <property type="term" value="C:plasma membrane"/>
    <property type="evidence" value="ECO:0007669"/>
    <property type="project" value="UniProtKB-SubCell"/>
</dbReference>
<dbReference type="PANTHER" id="PTHR16631">
    <property type="entry name" value="GLUCAN 1,3-BETA-GLUCOSIDASE"/>
    <property type="match status" value="1"/>
</dbReference>
<comment type="function">
    <text evidence="16">Glucanases play a role in cell expansion during growth, in cell-cell fusion during mating, and in spore release during sporulation. This enzyme may be involved in beta-glucan degradation. Active on laminarin and lichenan.</text>
</comment>
<keyword evidence="10 21" id="KW-0378">Hydrolase</keyword>
<dbReference type="Proteomes" id="UP000198211">
    <property type="component" value="Unassembled WGS sequence"/>
</dbReference>
<dbReference type="GO" id="GO:0000272">
    <property type="term" value="P:polysaccharide catabolic process"/>
    <property type="evidence" value="ECO:0007669"/>
    <property type="project" value="UniProtKB-KW"/>
</dbReference>
<keyword evidence="12" id="KW-0325">Glycoprotein</keyword>
<feature type="region of interest" description="Disordered" evidence="20">
    <location>
        <begin position="215"/>
        <end position="276"/>
    </location>
</feature>
<dbReference type="InterPro" id="IPR017853">
    <property type="entry name" value="GH"/>
</dbReference>
<dbReference type="InterPro" id="IPR050732">
    <property type="entry name" value="Beta-glucan_modifiers"/>
</dbReference>
<evidence type="ECO:0000256" key="12">
    <source>
        <dbReference type="ARBA" id="ARBA00023180"/>
    </source>
</evidence>
<dbReference type="SUPFAM" id="SSF51445">
    <property type="entry name" value="(Trans)glycosidases"/>
    <property type="match status" value="1"/>
</dbReference>
<dbReference type="STRING" id="4795.A0A225WS74"/>
<evidence type="ECO:0000256" key="11">
    <source>
        <dbReference type="ARBA" id="ARBA00023136"/>
    </source>
</evidence>
<keyword evidence="8" id="KW-0964">Secreted</keyword>
<evidence type="ECO:0000256" key="10">
    <source>
        <dbReference type="ARBA" id="ARBA00022801"/>
    </source>
</evidence>
<comment type="subcellular location">
    <subcellularLocation>
        <location evidence="3">Cell membrane</location>
    </subcellularLocation>
    <subcellularLocation>
        <location evidence="2">Secreted</location>
        <location evidence="2">Cell wall</location>
    </subcellularLocation>
</comment>
<dbReference type="Pfam" id="PF00332">
    <property type="entry name" value="Glyco_hydro_17"/>
    <property type="match status" value="1"/>
</dbReference>
<proteinExistence type="inferred from homology"/>
<keyword evidence="7" id="KW-0134">Cell wall</keyword>